<dbReference type="InterPro" id="IPR011990">
    <property type="entry name" value="TPR-like_helical_dom_sf"/>
</dbReference>
<dbReference type="Gene3D" id="1.25.40.10">
    <property type="entry name" value="Tetratricopeptide repeat domain"/>
    <property type="match status" value="2"/>
</dbReference>
<gene>
    <name evidence="3" type="ORF">D3C57_111045</name>
</gene>
<protein>
    <submittedName>
        <fullName evidence="3">Uncharacterized protein</fullName>
    </submittedName>
</protein>
<dbReference type="InterPro" id="IPR019734">
    <property type="entry name" value="TPR_rpt"/>
</dbReference>
<dbReference type="SMART" id="SM00028">
    <property type="entry name" value="TPR"/>
    <property type="match status" value="6"/>
</dbReference>
<dbReference type="PRINTS" id="PR00364">
    <property type="entry name" value="DISEASERSIST"/>
</dbReference>
<evidence type="ECO:0000256" key="1">
    <source>
        <dbReference type="SAM" id="Coils"/>
    </source>
</evidence>
<keyword evidence="1" id="KW-0175">Coiled coil</keyword>
<comment type="caution">
    <text evidence="3">The sequence shown here is derived from an EMBL/GenBank/DDBJ whole genome shotgun (WGS) entry which is preliminary data.</text>
</comment>
<feature type="region of interest" description="Disordered" evidence="2">
    <location>
        <begin position="1"/>
        <end position="31"/>
    </location>
</feature>
<organism evidence="3 4">
    <name type="scientific">Streptomyces rapamycinicus (strain ATCC 29253 / DSM 41530 / NRRL 5491 / AYB-994)</name>
    <name type="common">Streptomyces hygroscopicus (strain ATCC 29253)</name>
    <dbReference type="NCBI Taxonomy" id="1343740"/>
    <lineage>
        <taxon>Bacteria</taxon>
        <taxon>Bacillati</taxon>
        <taxon>Actinomycetota</taxon>
        <taxon>Actinomycetes</taxon>
        <taxon>Kitasatosporales</taxon>
        <taxon>Streptomycetaceae</taxon>
        <taxon>Streptomyces</taxon>
        <taxon>Streptomyces violaceusniger group</taxon>
    </lineage>
</organism>
<dbReference type="EMBL" id="QYCY01000001">
    <property type="protein sequence ID" value="RLV78912.1"/>
    <property type="molecule type" value="Genomic_DNA"/>
</dbReference>
<feature type="coiled-coil region" evidence="1">
    <location>
        <begin position="611"/>
        <end position="664"/>
    </location>
</feature>
<dbReference type="RefSeq" id="WP_309471179.1">
    <property type="nucleotide sequence ID" value="NC_022785.1"/>
</dbReference>
<sequence>MSGEQINASAGGEGSRPQGSQNDLSGSSRDVVQAGNVSGGINFYQGAPGKQASLIPRQLPADVHAFVNRADELRQLNAILTSQSGDRLVVSIHVVAGTAGAGKTSLVLHWAHQVKDRFPDGQLFVNLRGYDPGEPVTADQALRRFLRALGVPADQIPQDVDDAAALYRSLLAERRVLILLDNAATVSQVRPLLPGSGTSLVVVTSRTRLSGLTVRDGARRLTLGMLPEPEAIALLRAVTSGCRPGDDGEKLTELARLCARLPLALRIAAERAASHPHMRIDDLISDLRDESALWDALSTGIDEEAEAVHSVFAWSYRALPEPSARLFRLLGIHPGPEFSLHAAAALCESSLSRTRQLLDDLVGAHLLEQTAPDRFQFHDLLRAFATGQAQSDEPVEQRNAALHRVLDWYLHTAVAAQSWLRPTEWLSLLATSTASVPPLVFADYDAAADWADREHATLLRLVPAAVSAGLDPLAWRLAEALWSARYPSAPGSDWIDPMRAGLAAAERVDEPGGQIRLLNFLGIAYREYRRLDEGMECHRRARELAHSTAMPLEEARSLNLIGLIHLESRQFDPAADHFGRAAAIFRDADETRRAAMALSNIASTRLDAGRLSEAEEAAQQALAAHRALNNERSVGNALYIVAELRREQSELAAARRAIDEALDIALNLRSHVLEGFWLLTLGDIQREAGQHGDALTSFQRSAKLQRRLGDRSREALAWRGTGQTYAAMERYDEAAAFHRQAAAAHEQLGDAWQHALELDHLAAAVDRNDPQAARAHWAEALSHLGTYADPRAVAARSRIEGRLADPSA</sequence>
<dbReference type="Pfam" id="PF13424">
    <property type="entry name" value="TPR_12"/>
    <property type="match status" value="1"/>
</dbReference>
<reference evidence="3 4" key="1">
    <citation type="journal article" date="2018" name="J. Biol. Chem.">
        <title>Discovery of the actinoplanic acid pathway in Streptomyces rapamycinicus reveals a genetically conserved synergism with rapamycin.</title>
        <authorList>
            <person name="Mrak P."/>
            <person name="Krastel P."/>
            <person name="Pivk Lukancic P."/>
            <person name="Tao J."/>
            <person name="Pistorius D."/>
            <person name="Moore C.M."/>
        </authorList>
    </citation>
    <scope>NUCLEOTIDE SEQUENCE [LARGE SCALE GENOMIC DNA]</scope>
    <source>
        <strain evidence="3 4">NRRL 5491</strain>
    </source>
</reference>
<evidence type="ECO:0000313" key="4">
    <source>
        <dbReference type="Proteomes" id="UP000281594"/>
    </source>
</evidence>
<dbReference type="STRING" id="1343740.M271_32665"/>
<dbReference type="PANTHER" id="PTHR47691:SF3">
    <property type="entry name" value="HTH-TYPE TRANSCRIPTIONAL REGULATOR RV0890C-RELATED"/>
    <property type="match status" value="1"/>
</dbReference>
<dbReference type="Gene3D" id="3.40.50.300">
    <property type="entry name" value="P-loop containing nucleotide triphosphate hydrolases"/>
    <property type="match status" value="1"/>
</dbReference>
<dbReference type="PANTHER" id="PTHR47691">
    <property type="entry name" value="REGULATOR-RELATED"/>
    <property type="match status" value="1"/>
</dbReference>
<dbReference type="SUPFAM" id="SSF48452">
    <property type="entry name" value="TPR-like"/>
    <property type="match status" value="2"/>
</dbReference>
<proteinExistence type="predicted"/>
<dbReference type="Proteomes" id="UP000281594">
    <property type="component" value="Unassembled WGS sequence"/>
</dbReference>
<feature type="compositionally biased region" description="Polar residues" evidence="2">
    <location>
        <begin position="17"/>
        <end position="30"/>
    </location>
</feature>
<evidence type="ECO:0000256" key="2">
    <source>
        <dbReference type="SAM" id="MobiDB-lite"/>
    </source>
</evidence>
<accession>A0A3L8RJ27</accession>
<dbReference type="InterPro" id="IPR027417">
    <property type="entry name" value="P-loop_NTPase"/>
</dbReference>
<dbReference type="SUPFAM" id="SSF52540">
    <property type="entry name" value="P-loop containing nucleoside triphosphate hydrolases"/>
    <property type="match status" value="1"/>
</dbReference>
<dbReference type="AlphaFoldDB" id="A0A3L8RJ27"/>
<evidence type="ECO:0000313" key="3">
    <source>
        <dbReference type="EMBL" id="RLV78912.1"/>
    </source>
</evidence>
<name>A0A3L8RJ27_STRRN</name>